<evidence type="ECO:0000256" key="1">
    <source>
        <dbReference type="ARBA" id="ARBA00022741"/>
    </source>
</evidence>
<dbReference type="Pfam" id="PF02626">
    <property type="entry name" value="CT_A_B"/>
    <property type="match status" value="1"/>
</dbReference>
<feature type="domain" description="Carboxyltransferase" evidence="4">
    <location>
        <begin position="24"/>
        <end position="305"/>
    </location>
</feature>
<dbReference type="InterPro" id="IPR052708">
    <property type="entry name" value="PxpC"/>
</dbReference>
<dbReference type="InterPro" id="IPR003778">
    <property type="entry name" value="CT_A_B"/>
</dbReference>
<keyword evidence="6" id="KW-1185">Reference proteome</keyword>
<keyword evidence="2" id="KW-0378">Hydrolase</keyword>
<evidence type="ECO:0000256" key="2">
    <source>
        <dbReference type="ARBA" id="ARBA00022801"/>
    </source>
</evidence>
<name>A0ABY7WMG7_9SPHI</name>
<proteinExistence type="predicted"/>
<gene>
    <name evidence="5" type="ORF">PQ465_05615</name>
</gene>
<dbReference type="NCBIfam" id="TIGR00724">
    <property type="entry name" value="urea_amlyse_rel"/>
    <property type="match status" value="1"/>
</dbReference>
<dbReference type="Proteomes" id="UP001221558">
    <property type="component" value="Chromosome"/>
</dbReference>
<keyword evidence="3" id="KW-0067">ATP-binding</keyword>
<reference evidence="5 6" key="1">
    <citation type="submission" date="2023-02" db="EMBL/GenBank/DDBJ databases">
        <title>Genome sequence of Sphingobacterium sp. KACC 22765.</title>
        <authorList>
            <person name="Kim S."/>
            <person name="Heo J."/>
            <person name="Kwon S.-W."/>
        </authorList>
    </citation>
    <scope>NUCLEOTIDE SEQUENCE [LARGE SCALE GENOMIC DNA]</scope>
    <source>
        <strain evidence="5 6">KACC 22765</strain>
    </source>
</reference>
<evidence type="ECO:0000313" key="6">
    <source>
        <dbReference type="Proteomes" id="UP001221558"/>
    </source>
</evidence>
<accession>A0ABY7WMG7</accession>
<dbReference type="SUPFAM" id="SSF50891">
    <property type="entry name" value="Cyclophilin-like"/>
    <property type="match status" value="1"/>
</dbReference>
<dbReference type="InterPro" id="IPR029000">
    <property type="entry name" value="Cyclophilin-like_dom_sf"/>
</dbReference>
<dbReference type="EMBL" id="CP117880">
    <property type="protein sequence ID" value="WDF69852.1"/>
    <property type="molecule type" value="Genomic_DNA"/>
</dbReference>
<dbReference type="SMART" id="SM00797">
    <property type="entry name" value="AHS2"/>
    <property type="match status" value="1"/>
</dbReference>
<keyword evidence="1" id="KW-0547">Nucleotide-binding</keyword>
<evidence type="ECO:0000256" key="3">
    <source>
        <dbReference type="ARBA" id="ARBA00022840"/>
    </source>
</evidence>
<sequence length="319" mass="35026">MGFSVLKAGMQTTIQDLGRFGFQRFGMVVGGAMDGLAWRLGNMILHNNENAAALECTTIGPSLHFEQTQLIAITGADLSARLDGVPIACWKPILVTAGSVLSFGKPVSGCRAYICFQNGLDIPQVMHSQSTYLKAKIGGWQGRALQKGDRIDFCKPYGNAALQINWRLSPQLYTDLSRTNIRVIKGPQFEDFSKESVEQFFSESFDITAMSDRMGYRLASAPLRLAHSTELLSSAVTFGTVQVPPEGQAIVLMADRPTTGGYPILAQVASVDLSLLSQKQAGDALRFELISLAEAQRLLRTQERQLLQVKRSIAFKYER</sequence>
<dbReference type="Gene3D" id="2.40.100.10">
    <property type="entry name" value="Cyclophilin-like"/>
    <property type="match status" value="1"/>
</dbReference>
<dbReference type="PANTHER" id="PTHR43309:SF5">
    <property type="entry name" value="5-OXOPROLINASE SUBUNIT C"/>
    <property type="match status" value="1"/>
</dbReference>
<organism evidence="5 6">
    <name type="scientific">Sphingobacterium oryzagri</name>
    <dbReference type="NCBI Taxonomy" id="3025669"/>
    <lineage>
        <taxon>Bacteria</taxon>
        <taxon>Pseudomonadati</taxon>
        <taxon>Bacteroidota</taxon>
        <taxon>Sphingobacteriia</taxon>
        <taxon>Sphingobacteriales</taxon>
        <taxon>Sphingobacteriaceae</taxon>
        <taxon>Sphingobacterium</taxon>
    </lineage>
</organism>
<evidence type="ECO:0000313" key="5">
    <source>
        <dbReference type="EMBL" id="WDF69852.1"/>
    </source>
</evidence>
<evidence type="ECO:0000259" key="4">
    <source>
        <dbReference type="SMART" id="SM00797"/>
    </source>
</evidence>
<protein>
    <submittedName>
        <fullName evidence="5">Biotin-dependent carboxyltransferase family protein</fullName>
    </submittedName>
</protein>
<dbReference type="PANTHER" id="PTHR43309">
    <property type="entry name" value="5-OXOPROLINASE SUBUNIT C"/>
    <property type="match status" value="1"/>
</dbReference>
<dbReference type="RefSeq" id="WP_274268562.1">
    <property type="nucleotide sequence ID" value="NZ_CP117880.1"/>
</dbReference>